<evidence type="ECO:0000256" key="4">
    <source>
        <dbReference type="ARBA" id="ARBA00022750"/>
    </source>
</evidence>
<feature type="domain" description="Peptidase A1" evidence="9">
    <location>
        <begin position="77"/>
        <end position="398"/>
    </location>
</feature>
<comment type="similarity">
    <text evidence="1 7">Belongs to the peptidase A1 family.</text>
</comment>
<reference evidence="10 11" key="1">
    <citation type="submission" date="2016-01" db="EMBL/GenBank/DDBJ databases">
        <title>Genome sequence of the yeast Holleya sinecauda.</title>
        <authorList>
            <person name="Dietrich F.S."/>
        </authorList>
    </citation>
    <scope>NUCLEOTIDE SEQUENCE [LARGE SCALE GENOMIC DNA]</scope>
    <source>
        <strain evidence="10 11">ATCC 58844</strain>
    </source>
</reference>
<organism evidence="10 11">
    <name type="scientific">Eremothecium sinecaudum</name>
    <dbReference type="NCBI Taxonomy" id="45286"/>
    <lineage>
        <taxon>Eukaryota</taxon>
        <taxon>Fungi</taxon>
        <taxon>Dikarya</taxon>
        <taxon>Ascomycota</taxon>
        <taxon>Saccharomycotina</taxon>
        <taxon>Saccharomycetes</taxon>
        <taxon>Saccharomycetales</taxon>
        <taxon>Saccharomycetaceae</taxon>
        <taxon>Eremothecium</taxon>
    </lineage>
</organism>
<evidence type="ECO:0000256" key="2">
    <source>
        <dbReference type="ARBA" id="ARBA00022670"/>
    </source>
</evidence>
<dbReference type="GeneID" id="28722660"/>
<proteinExistence type="inferred from homology"/>
<dbReference type="AlphaFoldDB" id="A0A120K1J5"/>
<evidence type="ECO:0000256" key="1">
    <source>
        <dbReference type="ARBA" id="ARBA00007447"/>
    </source>
</evidence>
<feature type="active site" evidence="6">
    <location>
        <position position="296"/>
    </location>
</feature>
<protein>
    <submittedName>
        <fullName evidence="10">HCL692Wp</fullName>
    </submittedName>
</protein>
<dbReference type="PROSITE" id="PS51767">
    <property type="entry name" value="PEPTIDASE_A1"/>
    <property type="match status" value="1"/>
</dbReference>
<feature type="chain" id="PRO_5007167085" evidence="8">
    <location>
        <begin position="22"/>
        <end position="434"/>
    </location>
</feature>
<evidence type="ECO:0000313" key="11">
    <source>
        <dbReference type="Proteomes" id="UP000243052"/>
    </source>
</evidence>
<dbReference type="CDD" id="cd05474">
    <property type="entry name" value="SAP_like"/>
    <property type="match status" value="1"/>
</dbReference>
<dbReference type="PROSITE" id="PS00141">
    <property type="entry name" value="ASP_PROTEASE"/>
    <property type="match status" value="1"/>
</dbReference>
<feature type="active site" evidence="6">
    <location>
        <position position="95"/>
    </location>
</feature>
<gene>
    <name evidence="10" type="ORF">AW171_hschr31294</name>
</gene>
<dbReference type="PANTHER" id="PTHR47966:SF65">
    <property type="entry name" value="ASPARTIC-TYPE ENDOPEPTIDASE"/>
    <property type="match status" value="1"/>
</dbReference>
<dbReference type="GO" id="GO:0071944">
    <property type="term" value="C:cell periphery"/>
    <property type="evidence" value="ECO:0007669"/>
    <property type="project" value="UniProtKB-ARBA"/>
</dbReference>
<dbReference type="Proteomes" id="UP000243052">
    <property type="component" value="Chromosome iii"/>
</dbReference>
<feature type="signal peptide" evidence="8">
    <location>
        <begin position="1"/>
        <end position="21"/>
    </location>
</feature>
<keyword evidence="11" id="KW-1185">Reference proteome</keyword>
<dbReference type="Gene3D" id="2.40.70.10">
    <property type="entry name" value="Acid Proteases"/>
    <property type="match status" value="2"/>
</dbReference>
<evidence type="ECO:0000256" key="8">
    <source>
        <dbReference type="SAM" id="SignalP"/>
    </source>
</evidence>
<dbReference type="InterPro" id="IPR033121">
    <property type="entry name" value="PEPTIDASE_A1"/>
</dbReference>
<dbReference type="GO" id="GO:0004190">
    <property type="term" value="F:aspartic-type endopeptidase activity"/>
    <property type="evidence" value="ECO:0007669"/>
    <property type="project" value="UniProtKB-KW"/>
</dbReference>
<keyword evidence="3 8" id="KW-0732">Signal</keyword>
<evidence type="ECO:0000313" key="10">
    <source>
        <dbReference type="EMBL" id="AMD19459.1"/>
    </source>
</evidence>
<dbReference type="GO" id="GO:0006508">
    <property type="term" value="P:proteolysis"/>
    <property type="evidence" value="ECO:0007669"/>
    <property type="project" value="UniProtKB-KW"/>
</dbReference>
<sequence length="434" mass="47534">MKFPGFSIAICLLVGSSLIRANPIPKSYSNPQYLQLGLKKSRVGINEIERVADEFKEVQKLTYYPYKLELKNRGFFYTVDLKIGTPEQTVSVLLDTGSSDLWVVGSNVRCSSSEPNDDCKEYGAFDTSQSSTWSSNGTDFYISYLDNSSASGVWGMDILKINDLNIDGATLAVANESSTSLAVLGVGLSAVETTNIVYPYYTYDNIPLILKRNGVIARNVYSLFTNKLEAASGSILFGGIDHEKYSGKLLTMPVVNVAPDVSPDPMHLAVILSGLTYSTMGDKIDPFCSRIPAILDSGSSGTYFPKAIVEQIAELLGAVWDEEIGAYGGQCAASSDTLDFDFGGINISVPLSAFIIKKDSTCYYLIFPFENDLVLLGATFLSHAYVVYDLDRLEISMAQASYSSVEDIEPIIDDVPRSEKAPGYSFDWNYYDDQ</sequence>
<accession>A0A120K1J5</accession>
<dbReference type="SUPFAM" id="SSF50630">
    <property type="entry name" value="Acid proteases"/>
    <property type="match status" value="1"/>
</dbReference>
<dbReference type="PANTHER" id="PTHR47966">
    <property type="entry name" value="BETA-SITE APP-CLEAVING ENZYME, ISOFORM A-RELATED"/>
    <property type="match status" value="1"/>
</dbReference>
<dbReference type="FunFam" id="2.40.70.10:FF:000011">
    <property type="entry name" value="Aspartic protease"/>
    <property type="match status" value="1"/>
</dbReference>
<dbReference type="InterPro" id="IPR001461">
    <property type="entry name" value="Aspartic_peptidase_A1"/>
</dbReference>
<dbReference type="InterPro" id="IPR001969">
    <property type="entry name" value="Aspartic_peptidase_AS"/>
</dbReference>
<dbReference type="InterPro" id="IPR033876">
    <property type="entry name" value="SAP-like"/>
</dbReference>
<keyword evidence="4 7" id="KW-0064">Aspartyl protease</keyword>
<evidence type="ECO:0000256" key="3">
    <source>
        <dbReference type="ARBA" id="ARBA00022729"/>
    </source>
</evidence>
<evidence type="ECO:0000259" key="9">
    <source>
        <dbReference type="PROSITE" id="PS51767"/>
    </source>
</evidence>
<dbReference type="InterPro" id="IPR021109">
    <property type="entry name" value="Peptidase_aspartic_dom_sf"/>
</dbReference>
<evidence type="ECO:0000256" key="7">
    <source>
        <dbReference type="RuleBase" id="RU000454"/>
    </source>
</evidence>
<evidence type="ECO:0000256" key="6">
    <source>
        <dbReference type="PIRSR" id="PIRSR601461-1"/>
    </source>
</evidence>
<keyword evidence="2 7" id="KW-0645">Protease</keyword>
<dbReference type="PRINTS" id="PR00792">
    <property type="entry name" value="PEPSIN"/>
</dbReference>
<dbReference type="Pfam" id="PF00026">
    <property type="entry name" value="Asp"/>
    <property type="match status" value="1"/>
</dbReference>
<dbReference type="OrthoDB" id="771136at2759"/>
<name>A0A120K1J5_9SACH</name>
<keyword evidence="5 7" id="KW-0378">Hydrolase</keyword>
<dbReference type="RefSeq" id="XP_017986455.1">
    <property type="nucleotide sequence ID" value="XM_018131657.1"/>
</dbReference>
<dbReference type="EMBL" id="CP014243">
    <property type="protein sequence ID" value="AMD19459.1"/>
    <property type="molecule type" value="Genomic_DNA"/>
</dbReference>
<evidence type="ECO:0000256" key="5">
    <source>
        <dbReference type="ARBA" id="ARBA00022801"/>
    </source>
</evidence>